<accession>A0A182T108</accession>
<dbReference type="CDD" id="cd17062">
    <property type="entry name" value="Ubl_NUB1"/>
    <property type="match status" value="1"/>
</dbReference>
<dbReference type="EnsemblMetazoa" id="AMAM017444-RA">
    <property type="protein sequence ID" value="AMAM017444-PA"/>
    <property type="gene ID" value="AMAM017444"/>
</dbReference>
<dbReference type="Pfam" id="PF18037">
    <property type="entry name" value="Ubiquitin_5"/>
    <property type="match status" value="1"/>
</dbReference>
<sequence length="199" mass="22430">MELLQHENRLIQLRAKLNERGIKLWENPYLTSERNTNGAEMLKLAEQLGPELGIPTDLCLEGLTALQRNALEKLQAKDEFQKTGVATVRIRAPTQTGSNREFDMKVKITEQGSHLCELIGQRLSLDARKIKLVCSGKIISSVRSLQEQKITNGATIMALVLAHSEEEAKRECSTYDRVHKIRTDAEMLINENDSSNFLS</sequence>
<dbReference type="SUPFAM" id="SSF54236">
    <property type="entry name" value="Ubiquitin-like"/>
    <property type="match status" value="1"/>
</dbReference>
<dbReference type="PANTHER" id="PTHR12948">
    <property type="entry name" value="NEDD8 ULTIMATE BUSTER-1 BS4 PROTEIN"/>
    <property type="match status" value="1"/>
</dbReference>
<dbReference type="InterPro" id="IPR029071">
    <property type="entry name" value="Ubiquitin-like_domsf"/>
</dbReference>
<name>A0A182T108_9DIPT</name>
<evidence type="ECO:0000259" key="1">
    <source>
        <dbReference type="PROSITE" id="PS50053"/>
    </source>
</evidence>
<organism evidence="2 3">
    <name type="scientific">Anopheles maculatus</name>
    <dbReference type="NCBI Taxonomy" id="74869"/>
    <lineage>
        <taxon>Eukaryota</taxon>
        <taxon>Metazoa</taxon>
        <taxon>Ecdysozoa</taxon>
        <taxon>Arthropoda</taxon>
        <taxon>Hexapoda</taxon>
        <taxon>Insecta</taxon>
        <taxon>Pterygota</taxon>
        <taxon>Neoptera</taxon>
        <taxon>Endopterygota</taxon>
        <taxon>Diptera</taxon>
        <taxon>Nematocera</taxon>
        <taxon>Culicoidea</taxon>
        <taxon>Culicidae</taxon>
        <taxon>Anophelinae</taxon>
        <taxon>Anopheles</taxon>
        <taxon>Anopheles maculatus group</taxon>
    </lineage>
</organism>
<dbReference type="InterPro" id="IPR000626">
    <property type="entry name" value="Ubiquitin-like_dom"/>
</dbReference>
<dbReference type="PANTHER" id="PTHR12948:SF3">
    <property type="entry name" value="NEDD8 ULTIMATE BUSTER 1"/>
    <property type="match status" value="1"/>
</dbReference>
<reference evidence="3" key="1">
    <citation type="submission" date="2013-09" db="EMBL/GenBank/DDBJ databases">
        <title>The Genome Sequence of Anopheles maculatus species B.</title>
        <authorList>
            <consortium name="The Broad Institute Genomics Platform"/>
            <person name="Neafsey D.E."/>
            <person name="Besansky N."/>
            <person name="Howell P."/>
            <person name="Walton C."/>
            <person name="Young S.K."/>
            <person name="Zeng Q."/>
            <person name="Gargeya S."/>
            <person name="Fitzgerald M."/>
            <person name="Haas B."/>
            <person name="Abouelleil A."/>
            <person name="Allen A.W."/>
            <person name="Alvarado L."/>
            <person name="Arachchi H.M."/>
            <person name="Berlin A.M."/>
            <person name="Chapman S.B."/>
            <person name="Gainer-Dewar J."/>
            <person name="Goldberg J."/>
            <person name="Griggs A."/>
            <person name="Gujja S."/>
            <person name="Hansen M."/>
            <person name="Howarth C."/>
            <person name="Imamovic A."/>
            <person name="Ireland A."/>
            <person name="Larimer J."/>
            <person name="McCowan C."/>
            <person name="Murphy C."/>
            <person name="Pearson M."/>
            <person name="Poon T.W."/>
            <person name="Priest M."/>
            <person name="Roberts A."/>
            <person name="Saif S."/>
            <person name="Shea T."/>
            <person name="Sisk P."/>
            <person name="Sykes S."/>
            <person name="Wortman J."/>
            <person name="Nusbaum C."/>
            <person name="Birren B."/>
        </authorList>
    </citation>
    <scope>NUCLEOTIDE SEQUENCE [LARGE SCALE GENOMIC DNA]</scope>
    <source>
        <strain evidence="3">maculatus3</strain>
    </source>
</reference>
<dbReference type="InterPro" id="IPR041207">
    <property type="entry name" value="NUB1_ubiquitin-like_dom"/>
</dbReference>
<dbReference type="GO" id="GO:2000058">
    <property type="term" value="P:regulation of ubiquitin-dependent protein catabolic process"/>
    <property type="evidence" value="ECO:0007669"/>
    <property type="project" value="TreeGrafter"/>
</dbReference>
<feature type="domain" description="Ubiquitin-like" evidence="1">
    <location>
        <begin position="86"/>
        <end position="160"/>
    </location>
</feature>
<protein>
    <submittedName>
        <fullName evidence="2">Ubiquitin-like domain-containing protein</fullName>
    </submittedName>
</protein>
<evidence type="ECO:0000313" key="2">
    <source>
        <dbReference type="EnsemblMetazoa" id="AMAM017444-PA"/>
    </source>
</evidence>
<dbReference type="Gene3D" id="3.10.20.90">
    <property type="entry name" value="Phosphatidylinositol 3-kinase Catalytic Subunit, Chain A, domain 1"/>
    <property type="match status" value="1"/>
</dbReference>
<dbReference type="VEuPathDB" id="VectorBase:AMAM017444"/>
<reference evidence="2" key="2">
    <citation type="submission" date="2020-05" db="UniProtKB">
        <authorList>
            <consortium name="EnsemblMetazoa"/>
        </authorList>
    </citation>
    <scope>IDENTIFICATION</scope>
    <source>
        <strain evidence="2">maculatus3</strain>
    </source>
</reference>
<dbReference type="Proteomes" id="UP000075901">
    <property type="component" value="Unassembled WGS sequence"/>
</dbReference>
<dbReference type="PROSITE" id="PS50053">
    <property type="entry name" value="UBIQUITIN_2"/>
    <property type="match status" value="1"/>
</dbReference>
<keyword evidence="3" id="KW-1185">Reference proteome</keyword>
<dbReference type="AlphaFoldDB" id="A0A182T108"/>
<dbReference type="InterPro" id="IPR039749">
    <property type="entry name" value="NUB1"/>
</dbReference>
<evidence type="ECO:0000313" key="3">
    <source>
        <dbReference type="Proteomes" id="UP000075901"/>
    </source>
</evidence>
<proteinExistence type="predicted"/>